<dbReference type="InterPro" id="IPR000182">
    <property type="entry name" value="GNAT_dom"/>
</dbReference>
<name>A0A346JFB9_9ACTN</name>
<proteinExistence type="predicted"/>
<accession>A0A346JFB9</accession>
<organism evidence="3">
    <name type="scientific">Streptomyces sp. OUC6819</name>
    <dbReference type="NCBI Taxonomy" id="1009456"/>
    <lineage>
        <taxon>Bacteria</taxon>
        <taxon>Bacillati</taxon>
        <taxon>Actinomycetota</taxon>
        <taxon>Actinomycetes</taxon>
        <taxon>Kitasatosporales</taxon>
        <taxon>Streptomycetaceae</taxon>
        <taxon>Streptomyces</taxon>
    </lineage>
</organism>
<dbReference type="PROSITE" id="PS51186">
    <property type="entry name" value="GNAT"/>
    <property type="match status" value="1"/>
</dbReference>
<reference evidence="3" key="1">
    <citation type="submission" date="2018-07" db="EMBL/GenBank/DDBJ databases">
        <title>Genome mining of cyclodipeptide synthases unravels unraveling an unusual tRNA-dependent diketopiperazine-terpene biosynthetic machinery.</title>
        <authorList>
            <person name="Yao T."/>
            <person name="Liu J."/>
            <person name="Liu Z."/>
            <person name="Li T."/>
            <person name="Li W."/>
        </authorList>
    </citation>
    <scope>NUCLEOTIDE SEQUENCE</scope>
    <source>
        <strain evidence="3">OUC6819</strain>
    </source>
</reference>
<evidence type="ECO:0000313" key="3">
    <source>
        <dbReference type="EMBL" id="AXP32194.1"/>
    </source>
</evidence>
<protein>
    <submittedName>
        <fullName evidence="3">GCN5 family acetyltransferase</fullName>
    </submittedName>
</protein>
<dbReference type="InterPro" id="IPR016181">
    <property type="entry name" value="Acyl_CoA_acyltransferase"/>
</dbReference>
<keyword evidence="3" id="KW-0808">Transferase</keyword>
<dbReference type="SUPFAM" id="SSF55729">
    <property type="entry name" value="Acyl-CoA N-acyltransferases (Nat)"/>
    <property type="match status" value="1"/>
</dbReference>
<evidence type="ECO:0000259" key="2">
    <source>
        <dbReference type="PROSITE" id="PS51186"/>
    </source>
</evidence>
<dbReference type="AlphaFoldDB" id="A0A346JFB9"/>
<dbReference type="GO" id="GO:0016747">
    <property type="term" value="F:acyltransferase activity, transferring groups other than amino-acyl groups"/>
    <property type="evidence" value="ECO:0007669"/>
    <property type="project" value="InterPro"/>
</dbReference>
<feature type="domain" description="N-acetyltransferase" evidence="2">
    <location>
        <begin position="117"/>
        <end position="253"/>
    </location>
</feature>
<feature type="region of interest" description="Disordered" evidence="1">
    <location>
        <begin position="1"/>
        <end position="22"/>
    </location>
</feature>
<dbReference type="EMBL" id="MH666062">
    <property type="protein sequence ID" value="AXP32194.1"/>
    <property type="molecule type" value="Genomic_DNA"/>
</dbReference>
<dbReference type="Gene3D" id="3.40.630.30">
    <property type="match status" value="1"/>
</dbReference>
<sequence>MRAEFDRQLRQGVPPDGADSRVERVGDIVRQTSTSDGWNGVLWSRLTPDTADAAIAEQVRHFGARGAEFEWKLYDYDEPADLGRRLLAAGFVPEPTEALMVAEVERMTGAARLPGGITLRPVREAADVRLMADVHAQAFGTDATRLHNRLIEQLADGTDTMVAVLAMAGDEPVCAARMECYPGTDFVGLWGGGTVAAWRGRGIYRSLIAYRARLAAERGYRYLQVDASDDSRPILHRLGFAQLATTTPYVHGS</sequence>
<evidence type="ECO:0000256" key="1">
    <source>
        <dbReference type="SAM" id="MobiDB-lite"/>
    </source>
</evidence>